<dbReference type="OrthoDB" id="7266at10239"/>
<dbReference type="Proteomes" id="UP000204140">
    <property type="component" value="Segment"/>
</dbReference>
<keyword evidence="2" id="KW-0808">Transferase</keyword>
<comment type="similarity">
    <text evidence="1">Belongs to the thymidylate synthase family.</text>
</comment>
<dbReference type="InterPro" id="IPR023451">
    <property type="entry name" value="Thymidate_synth/dCMP_Mease_dom"/>
</dbReference>
<proteinExistence type="inferred from homology"/>
<evidence type="ECO:0000313" key="4">
    <source>
        <dbReference type="EMBL" id="AIK68390.1"/>
    </source>
</evidence>
<sequence length="260" mass="30195">MGEYTNFTQCFREAISDITGSGIVTESAFGKTIELRNWGYVINQSICTDDFEQHFEDWPVEVRRPNLEYGRAFADWILSGSPVMPQILKKLNPVADRFDANRSDLSSFELPSNFSMFYGPRIKQQLDLVIDELIAFPDTRRAWIQVLDGMNDNKLLPSLRNGDLKTVEYPCTIGFLFDAPVDWRGRGRRQLNCTVFMRSQNMVSVWPYDYLIGTKLQEYISDRTGYEIGDFSGVVASAHIYERDWDFCRKFLNKPLEWLE</sequence>
<name>A0A076YLY5_9CAUD</name>
<keyword evidence="5" id="KW-1185">Reference proteome</keyword>
<gene>
    <name evidence="4" type="ORF">P10VF_177</name>
</gene>
<evidence type="ECO:0000259" key="3">
    <source>
        <dbReference type="Pfam" id="PF00303"/>
    </source>
</evidence>
<dbReference type="GeneID" id="22109726"/>
<dbReference type="KEGG" id="vg:22109726"/>
<dbReference type="InterPro" id="IPR036926">
    <property type="entry name" value="Thymidate_synth/dCMP_Mease_sf"/>
</dbReference>
<dbReference type="GO" id="GO:0032259">
    <property type="term" value="P:methylation"/>
    <property type="evidence" value="ECO:0007669"/>
    <property type="project" value="UniProtKB-KW"/>
</dbReference>
<keyword evidence="4" id="KW-0489">Methyltransferase</keyword>
<evidence type="ECO:0000313" key="5">
    <source>
        <dbReference type="Proteomes" id="UP000204140"/>
    </source>
</evidence>
<protein>
    <submittedName>
        <fullName evidence="4">Putative pyrimidine hydroxymethylase</fullName>
    </submittedName>
</protein>
<dbReference type="Gene3D" id="3.30.572.10">
    <property type="entry name" value="Thymidylate synthase/dCMP hydroxymethylase domain"/>
    <property type="match status" value="1"/>
</dbReference>
<dbReference type="SUPFAM" id="SSF55831">
    <property type="entry name" value="Thymidylate synthase/dCMP hydroxymethylase"/>
    <property type="match status" value="1"/>
</dbReference>
<reference evidence="4 5" key="1">
    <citation type="submission" date="2014-07" db="EMBL/GenBank/DDBJ databases">
        <title>Isolation and characterization of Rhizobium leguminosarum phages from western Canadian soils and complete genome sequences of rhizobiophages vB_RleS_L338C and vB_RleM_P10VF.</title>
        <authorList>
            <person name="Restrepo-Cordoba M."/>
            <person name="Halmillawewa A.P."/>
            <person name="Perry B."/>
            <person name="Hynes M.F."/>
            <person name="Yost C.K."/>
        </authorList>
    </citation>
    <scope>NUCLEOTIDE SEQUENCE [LARGE SCALE GENOMIC DNA]</scope>
</reference>
<accession>A0A076YLY5</accession>
<feature type="domain" description="Thymidylate synthase/dCMP hydroxymethylase" evidence="3">
    <location>
        <begin position="124"/>
        <end position="254"/>
    </location>
</feature>
<dbReference type="RefSeq" id="YP_009099916.1">
    <property type="nucleotide sequence ID" value="NC_025429.1"/>
</dbReference>
<dbReference type="EMBL" id="KM199770">
    <property type="protein sequence ID" value="AIK68390.1"/>
    <property type="molecule type" value="Genomic_DNA"/>
</dbReference>
<dbReference type="Pfam" id="PF00303">
    <property type="entry name" value="Thymidylat_synt"/>
    <property type="match status" value="1"/>
</dbReference>
<evidence type="ECO:0000256" key="2">
    <source>
        <dbReference type="ARBA" id="ARBA00022679"/>
    </source>
</evidence>
<evidence type="ECO:0000256" key="1">
    <source>
        <dbReference type="ARBA" id="ARBA00009972"/>
    </source>
</evidence>
<organism evidence="4 5">
    <name type="scientific">Rhizobium phage vB_RleM_P10VF</name>
    <dbReference type="NCBI Taxonomy" id="1527770"/>
    <lineage>
        <taxon>Viruses</taxon>
        <taxon>Duplodnaviria</taxon>
        <taxon>Heunggongvirae</taxon>
        <taxon>Uroviricota</taxon>
        <taxon>Caudoviricetes</taxon>
        <taxon>Pootjesviridae</taxon>
        <taxon>Innesvirus</taxon>
        <taxon>Innesvirus P10VF</taxon>
    </lineage>
</organism>
<dbReference type="GO" id="GO:0008168">
    <property type="term" value="F:methyltransferase activity"/>
    <property type="evidence" value="ECO:0007669"/>
    <property type="project" value="UniProtKB-KW"/>
</dbReference>